<dbReference type="Pfam" id="PF00512">
    <property type="entry name" value="HisKA"/>
    <property type="match status" value="1"/>
</dbReference>
<dbReference type="InterPro" id="IPR011006">
    <property type="entry name" value="CheY-like_superfamily"/>
</dbReference>
<dbReference type="SUPFAM" id="SSF55785">
    <property type="entry name" value="PYP-like sensor domain (PAS domain)"/>
    <property type="match status" value="1"/>
</dbReference>
<dbReference type="SMART" id="SM00388">
    <property type="entry name" value="HisKA"/>
    <property type="match status" value="1"/>
</dbReference>
<dbReference type="SUPFAM" id="SSF52172">
    <property type="entry name" value="CheY-like"/>
    <property type="match status" value="1"/>
</dbReference>
<dbReference type="EC" id="2.7.13.3" evidence="2"/>
<dbReference type="Gene3D" id="1.10.287.130">
    <property type="match status" value="1"/>
</dbReference>
<organism evidence="9 10">
    <name type="scientific">Meridianimarinicoccus aquatilis</name>
    <dbReference type="NCBI Taxonomy" id="2552766"/>
    <lineage>
        <taxon>Bacteria</taxon>
        <taxon>Pseudomonadati</taxon>
        <taxon>Pseudomonadota</taxon>
        <taxon>Alphaproteobacteria</taxon>
        <taxon>Rhodobacterales</taxon>
        <taxon>Paracoccaceae</taxon>
        <taxon>Meridianimarinicoccus</taxon>
    </lineage>
</organism>
<name>A0A4R6AEF1_9RHOB</name>
<dbReference type="AlphaFoldDB" id="A0A4R6AEF1"/>
<dbReference type="InterPro" id="IPR036097">
    <property type="entry name" value="HisK_dim/P_sf"/>
</dbReference>
<feature type="domain" description="Response regulatory" evidence="8">
    <location>
        <begin position="537"/>
        <end position="620"/>
    </location>
</feature>
<evidence type="ECO:0000256" key="6">
    <source>
        <dbReference type="PROSITE-ProRule" id="PRU00169"/>
    </source>
</evidence>
<dbReference type="GO" id="GO:0000155">
    <property type="term" value="F:phosphorelay sensor kinase activity"/>
    <property type="evidence" value="ECO:0007669"/>
    <property type="project" value="InterPro"/>
</dbReference>
<dbReference type="InterPro" id="IPR000014">
    <property type="entry name" value="PAS"/>
</dbReference>
<dbReference type="InterPro" id="IPR035965">
    <property type="entry name" value="PAS-like_dom_sf"/>
</dbReference>
<dbReference type="InterPro" id="IPR004358">
    <property type="entry name" value="Sig_transdc_His_kin-like_C"/>
</dbReference>
<dbReference type="CDD" id="cd00082">
    <property type="entry name" value="HisKA"/>
    <property type="match status" value="1"/>
</dbReference>
<dbReference type="Proteomes" id="UP000294562">
    <property type="component" value="Unassembled WGS sequence"/>
</dbReference>
<dbReference type="PROSITE" id="PS50110">
    <property type="entry name" value="RESPONSE_REGULATORY"/>
    <property type="match status" value="1"/>
</dbReference>
<dbReference type="InterPro" id="IPR003661">
    <property type="entry name" value="HisK_dim/P_dom"/>
</dbReference>
<dbReference type="GO" id="GO:0005886">
    <property type="term" value="C:plasma membrane"/>
    <property type="evidence" value="ECO:0007669"/>
    <property type="project" value="TreeGrafter"/>
</dbReference>
<dbReference type="Gene3D" id="3.30.565.10">
    <property type="entry name" value="Histidine kinase-like ATPase, C-terminal domain"/>
    <property type="match status" value="1"/>
</dbReference>
<dbReference type="SUPFAM" id="SSF47384">
    <property type="entry name" value="Homodimeric domain of signal transducing histidine kinase"/>
    <property type="match status" value="1"/>
</dbReference>
<dbReference type="SMART" id="SM00387">
    <property type="entry name" value="HATPase_c"/>
    <property type="match status" value="1"/>
</dbReference>
<dbReference type="Gene3D" id="3.30.450.20">
    <property type="entry name" value="PAS domain"/>
    <property type="match status" value="1"/>
</dbReference>
<dbReference type="InterPro" id="IPR036890">
    <property type="entry name" value="HATPase_C_sf"/>
</dbReference>
<dbReference type="Pfam" id="PF00072">
    <property type="entry name" value="Response_reg"/>
    <property type="match status" value="1"/>
</dbReference>
<dbReference type="Pfam" id="PF08448">
    <property type="entry name" value="PAS_4"/>
    <property type="match status" value="1"/>
</dbReference>
<dbReference type="SMART" id="SM00448">
    <property type="entry name" value="REC"/>
    <property type="match status" value="1"/>
</dbReference>
<dbReference type="SMART" id="SM00091">
    <property type="entry name" value="PAS"/>
    <property type="match status" value="2"/>
</dbReference>
<accession>A0A4R6AEF1</accession>
<dbReference type="GO" id="GO:0009927">
    <property type="term" value="F:histidine phosphotransfer kinase activity"/>
    <property type="evidence" value="ECO:0007669"/>
    <property type="project" value="TreeGrafter"/>
</dbReference>
<evidence type="ECO:0000259" key="8">
    <source>
        <dbReference type="PROSITE" id="PS50110"/>
    </source>
</evidence>
<feature type="domain" description="Histidine kinase" evidence="7">
    <location>
        <begin position="289"/>
        <end position="509"/>
    </location>
</feature>
<evidence type="ECO:0000313" key="9">
    <source>
        <dbReference type="EMBL" id="TDL81422.1"/>
    </source>
</evidence>
<gene>
    <name evidence="9" type="ORF">E2L05_20285</name>
</gene>
<evidence type="ECO:0000256" key="5">
    <source>
        <dbReference type="ARBA" id="ARBA00022777"/>
    </source>
</evidence>
<keyword evidence="3 6" id="KW-0597">Phosphoprotein</keyword>
<dbReference type="PROSITE" id="PS50109">
    <property type="entry name" value="HIS_KIN"/>
    <property type="match status" value="1"/>
</dbReference>
<evidence type="ECO:0000256" key="4">
    <source>
        <dbReference type="ARBA" id="ARBA00022679"/>
    </source>
</evidence>
<dbReference type="InterPro" id="IPR001789">
    <property type="entry name" value="Sig_transdc_resp-reg_receiver"/>
</dbReference>
<comment type="catalytic activity">
    <reaction evidence="1">
        <text>ATP + protein L-histidine = ADP + protein N-phospho-L-histidine.</text>
        <dbReference type="EC" id="2.7.13.3"/>
    </reaction>
</comment>
<dbReference type="InterPro" id="IPR005467">
    <property type="entry name" value="His_kinase_dom"/>
</dbReference>
<dbReference type="PANTHER" id="PTHR43047">
    <property type="entry name" value="TWO-COMPONENT HISTIDINE PROTEIN KINASE"/>
    <property type="match status" value="1"/>
</dbReference>
<dbReference type="OrthoDB" id="9801651at2"/>
<dbReference type="PANTHER" id="PTHR43047:SF72">
    <property type="entry name" value="OSMOSENSING HISTIDINE PROTEIN KINASE SLN1"/>
    <property type="match status" value="1"/>
</dbReference>
<comment type="caution">
    <text evidence="9">The sequence shown here is derived from an EMBL/GenBank/DDBJ whole genome shotgun (WGS) entry which is preliminary data.</text>
</comment>
<dbReference type="NCBIfam" id="TIGR00229">
    <property type="entry name" value="sensory_box"/>
    <property type="match status" value="1"/>
</dbReference>
<keyword evidence="10" id="KW-1185">Reference proteome</keyword>
<dbReference type="CDD" id="cd17546">
    <property type="entry name" value="REC_hyHK_CKI1_RcsC-like"/>
    <property type="match status" value="1"/>
</dbReference>
<dbReference type="SUPFAM" id="SSF55874">
    <property type="entry name" value="ATPase domain of HSP90 chaperone/DNA topoisomerase II/histidine kinase"/>
    <property type="match status" value="1"/>
</dbReference>
<dbReference type="InterPro" id="IPR003594">
    <property type="entry name" value="HATPase_dom"/>
</dbReference>
<reference evidence="9 10" key="1">
    <citation type="submission" date="2019-03" db="EMBL/GenBank/DDBJ databases">
        <title>Rhodobacteraceae bacterium SM1902, a new member of the family Rhodobacteraceae isolated from Yantai.</title>
        <authorList>
            <person name="Sun Y."/>
        </authorList>
    </citation>
    <scope>NUCLEOTIDE SEQUENCE [LARGE SCALE GENOMIC DNA]</scope>
    <source>
        <strain evidence="9 10">SM1902</strain>
    </source>
</reference>
<sequence length="620" mass="68202">MKKAENTSRMRDILDPALCQALELNFNPVILLDHDGNILFANRSFLRHPHNDALQAEMKLEAGLKLIKTGLRTTTAVPARYSLQCNGDSVRCMIGRLDLPECGPTVLLSILPVSNSLRITEMTRRMQQMEGETARRIRCEYEAQFIFDHTSDGIALLSSSGYFVRANPALKKLFARGDIAPIGNKLTDLIDFGDLQQRAEHIGKIAEWLPLAQTQTFQATISTADNPHHPVEVCLSPIDKEGHDAIMLVLRDLSETHRIEEASRHVAELEAALERAKAAERSRTRFLGVLSHEIRTPISAIIATAELLCADNDWTPDQAKLLEMIEQSAENALSQVSNALDLLKREALDDIGAKTEYVLAQIIEDVVQQVNPIALKRSTSIVYSHTGPHGNKVMGYPHLVFRIAQNVLSNAVKFTPGGQVSVTLVETPLLDKSEFELVIKDNGCGISKERLAGIFDSFNTSAKYANIREGAGLGLAIAKRAIDDLGGTIEVTSEVGAGSCFTIKIAQENSPFQQRHISLQRQTRATIPDSDLPASRTVLVVDDQDINREIITKALEKIGMKVIGTNSGEKCLDLAVQKLPDVVLMDLRMPGMTGVEATQKLRRLTGRKTLFIIGMTANLS</sequence>
<evidence type="ECO:0000256" key="1">
    <source>
        <dbReference type="ARBA" id="ARBA00000085"/>
    </source>
</evidence>
<dbReference type="EMBL" id="SMZO01000107">
    <property type="protein sequence ID" value="TDL81422.1"/>
    <property type="molecule type" value="Genomic_DNA"/>
</dbReference>
<dbReference type="Pfam" id="PF02518">
    <property type="entry name" value="HATPase_c"/>
    <property type="match status" value="1"/>
</dbReference>
<proteinExistence type="predicted"/>
<evidence type="ECO:0000259" key="7">
    <source>
        <dbReference type="PROSITE" id="PS50109"/>
    </source>
</evidence>
<dbReference type="InterPro" id="IPR013656">
    <property type="entry name" value="PAS_4"/>
</dbReference>
<evidence type="ECO:0000313" key="10">
    <source>
        <dbReference type="Proteomes" id="UP000294562"/>
    </source>
</evidence>
<protein>
    <recommendedName>
        <fullName evidence="2">histidine kinase</fullName>
        <ecNumber evidence="2">2.7.13.3</ecNumber>
    </recommendedName>
</protein>
<evidence type="ECO:0000256" key="3">
    <source>
        <dbReference type="ARBA" id="ARBA00022553"/>
    </source>
</evidence>
<dbReference type="CDD" id="cd00130">
    <property type="entry name" value="PAS"/>
    <property type="match status" value="1"/>
</dbReference>
<keyword evidence="4" id="KW-0808">Transferase</keyword>
<dbReference type="PRINTS" id="PR00344">
    <property type="entry name" value="BCTRLSENSOR"/>
</dbReference>
<evidence type="ECO:0000256" key="2">
    <source>
        <dbReference type="ARBA" id="ARBA00012438"/>
    </source>
</evidence>
<keyword evidence="5" id="KW-0418">Kinase</keyword>
<feature type="modified residue" description="4-aspartylphosphate" evidence="6">
    <location>
        <position position="586"/>
    </location>
</feature>
<dbReference type="Gene3D" id="3.40.50.2300">
    <property type="match status" value="1"/>
</dbReference>